<comment type="similarity">
    <text evidence="1">Belongs to the glycosyl hydrolase 3 family.</text>
</comment>
<dbReference type="InterPro" id="IPR001764">
    <property type="entry name" value="Glyco_hydro_3_N"/>
</dbReference>
<proteinExistence type="inferred from homology"/>
<name>A0ABV7S4K0_9ACTN</name>
<organism evidence="5 6">
    <name type="scientific">Streptomyces yaanensis</name>
    <dbReference type="NCBI Taxonomy" id="1142239"/>
    <lineage>
        <taxon>Bacteria</taxon>
        <taxon>Bacillati</taxon>
        <taxon>Actinomycetota</taxon>
        <taxon>Actinomycetes</taxon>
        <taxon>Kitasatosporales</taxon>
        <taxon>Streptomycetaceae</taxon>
        <taxon>Streptomyces</taxon>
    </lineage>
</organism>
<evidence type="ECO:0000256" key="2">
    <source>
        <dbReference type="ARBA" id="ARBA00022801"/>
    </source>
</evidence>
<dbReference type="Proteomes" id="UP001595701">
    <property type="component" value="Unassembled WGS sequence"/>
</dbReference>
<evidence type="ECO:0000313" key="6">
    <source>
        <dbReference type="Proteomes" id="UP001595701"/>
    </source>
</evidence>
<dbReference type="PANTHER" id="PTHR30480:SF16">
    <property type="entry name" value="GLYCOSIDE HYDROLASE FAMILY 3 DOMAIN PROTEIN"/>
    <property type="match status" value="1"/>
</dbReference>
<evidence type="ECO:0000256" key="3">
    <source>
        <dbReference type="ARBA" id="ARBA00023295"/>
    </source>
</evidence>
<keyword evidence="2 5" id="KW-0378">Hydrolase</keyword>
<accession>A0ABV7S4K0</accession>
<reference evidence="6" key="1">
    <citation type="journal article" date="2019" name="Int. J. Syst. Evol. Microbiol.">
        <title>The Global Catalogue of Microorganisms (GCM) 10K type strain sequencing project: providing services to taxonomists for standard genome sequencing and annotation.</title>
        <authorList>
            <consortium name="The Broad Institute Genomics Platform"/>
            <consortium name="The Broad Institute Genome Sequencing Center for Infectious Disease"/>
            <person name="Wu L."/>
            <person name="Ma J."/>
        </authorList>
    </citation>
    <scope>NUCLEOTIDE SEQUENCE [LARGE SCALE GENOMIC DNA]</scope>
    <source>
        <strain evidence="6">CGMCC 4.7035</strain>
    </source>
</reference>
<gene>
    <name evidence="5" type="ORF">ACFOZ0_00880</name>
</gene>
<dbReference type="RefSeq" id="WP_310771314.1">
    <property type="nucleotide sequence ID" value="NZ_JBHRWR010000002.1"/>
</dbReference>
<dbReference type="EMBL" id="JBHRWR010000002">
    <property type="protein sequence ID" value="MFC3571869.1"/>
    <property type="molecule type" value="Genomic_DNA"/>
</dbReference>
<keyword evidence="6" id="KW-1185">Reference proteome</keyword>
<sequence>MSESSHLELMRLANSVLQPGFVGTTAPDWLRRRISEGLGSVVLFGRNIESPEQVAALTASLRAENPDLVVAIDEEAGDVTRLEARTGASRPGNLALGVIDDIDLTEQVAHDIGRELRSVGVTLNYAPSADVNSNPRNPVIGVRSFGARTDVVARHTAAWIRGLQAAGVAACAKHFPGHGDTYVDSHHGLPQVSADADTIARTALPPFIAAMDAGVRSVMTAHMLIPAYDDRMPATLSHRIINDLLRGELGFTGLVVTDAIEMGAVADRYGAAGAAVRAVAAGVDAVCVGGEHAEESITVELADALVRAVLDGTLPEERLVEAATRVAEFASWAAGLRKGATPGSDASDIGLVAARRAVRVHRKPDAGTEFPLVGDPHVVELSPTTNLAIDNSTPWGVADPLKVLRPGTTSVRFGESELADVEDTLDRVALESAAGRALVVVVRDAARYRWMSQALAGLVRRRPDALVVEMGVPSGDRPGAVHLTTHGATRVSGIAAAEVLVGAV</sequence>
<dbReference type="InterPro" id="IPR017853">
    <property type="entry name" value="GH"/>
</dbReference>
<dbReference type="PANTHER" id="PTHR30480">
    <property type="entry name" value="BETA-HEXOSAMINIDASE-RELATED"/>
    <property type="match status" value="1"/>
</dbReference>
<keyword evidence="3 5" id="KW-0326">Glycosidase</keyword>
<dbReference type="SUPFAM" id="SSF51445">
    <property type="entry name" value="(Trans)glycosidases"/>
    <property type="match status" value="1"/>
</dbReference>
<dbReference type="Gene3D" id="3.20.20.300">
    <property type="entry name" value="Glycoside hydrolase, family 3, N-terminal domain"/>
    <property type="match status" value="1"/>
</dbReference>
<dbReference type="Pfam" id="PF00933">
    <property type="entry name" value="Glyco_hydro_3"/>
    <property type="match status" value="1"/>
</dbReference>
<evidence type="ECO:0000259" key="4">
    <source>
        <dbReference type="Pfam" id="PF00933"/>
    </source>
</evidence>
<evidence type="ECO:0000313" key="5">
    <source>
        <dbReference type="EMBL" id="MFC3571869.1"/>
    </source>
</evidence>
<dbReference type="InterPro" id="IPR050226">
    <property type="entry name" value="NagZ_Beta-hexosaminidase"/>
</dbReference>
<dbReference type="EC" id="3.2.1.-" evidence="5"/>
<protein>
    <submittedName>
        <fullName evidence="5">Glycoside hydrolase family 3 protein</fullName>
        <ecNumber evidence="5">3.2.1.-</ecNumber>
    </submittedName>
</protein>
<feature type="domain" description="Glycoside hydrolase family 3 N-terminal" evidence="4">
    <location>
        <begin position="36"/>
        <end position="327"/>
    </location>
</feature>
<dbReference type="InterPro" id="IPR036962">
    <property type="entry name" value="Glyco_hydro_3_N_sf"/>
</dbReference>
<evidence type="ECO:0000256" key="1">
    <source>
        <dbReference type="ARBA" id="ARBA00005336"/>
    </source>
</evidence>
<comment type="caution">
    <text evidence="5">The sequence shown here is derived from an EMBL/GenBank/DDBJ whole genome shotgun (WGS) entry which is preliminary data.</text>
</comment>
<dbReference type="GO" id="GO:0016798">
    <property type="term" value="F:hydrolase activity, acting on glycosyl bonds"/>
    <property type="evidence" value="ECO:0007669"/>
    <property type="project" value="UniProtKB-KW"/>
</dbReference>